<dbReference type="PROSITE" id="PS01116">
    <property type="entry name" value="XANTH_URACIL_PERMASE"/>
    <property type="match status" value="1"/>
</dbReference>
<feature type="transmembrane region" description="Helical" evidence="7">
    <location>
        <begin position="21"/>
        <end position="40"/>
    </location>
</feature>
<feature type="transmembrane region" description="Helical" evidence="7">
    <location>
        <begin position="176"/>
        <end position="196"/>
    </location>
</feature>
<sequence length="417" mass="43569">MSNKESEAIRDADKLKLSQEIFVGFQHTLAMFGATILVPILTGLHVSVALFTSGLGTLVFHYLTGKKVPAYLGSSFAFIAPISVVISNAGGIPAAQGGIIVTGIVYAIVSWLIYKLGPENIRRVFPPIVTGPIIMVIGLYLADVAIDQASGNVWVAAAALIGATISAVYGRGFFKIIPVITGLVVGYLAALAAGIVDFTPVMEAGWVGLPQFTVPAFEINAISIIAPVAVVSIIEHVGDILAISETIGKGRELVVDPGLNKTMIGDGVATILAGIFGGPPNTTYGENTGVLALTKVFDSKVMRIGAVFAVMLSLVPKFGELIQTIPEPVIGGISILLFGMIASVGIRTLIESGSDLKRSRNLIIVSVILVLGLGGAVIELGEMEFSGMALAAVVGIVLNLVLPRETDKLLNDKREQN</sequence>
<comment type="subcellular location">
    <subcellularLocation>
        <location evidence="1">Membrane</location>
        <topology evidence="1">Multi-pass membrane protein</topology>
    </subcellularLocation>
</comment>
<feature type="transmembrane region" description="Helical" evidence="7">
    <location>
        <begin position="330"/>
        <end position="350"/>
    </location>
</feature>
<keyword evidence="4 7" id="KW-0812">Transmembrane</keyword>
<evidence type="ECO:0000256" key="3">
    <source>
        <dbReference type="ARBA" id="ARBA00022448"/>
    </source>
</evidence>
<evidence type="ECO:0000313" key="9">
    <source>
        <dbReference type="Proteomes" id="UP000199476"/>
    </source>
</evidence>
<feature type="transmembrane region" description="Helical" evidence="7">
    <location>
        <begin position="95"/>
        <end position="114"/>
    </location>
</feature>
<dbReference type="AlphaFoldDB" id="A0A1G9QV11"/>
<dbReference type="PANTHER" id="PTHR42810">
    <property type="entry name" value="PURINE PERMEASE C1399.01C-RELATED"/>
    <property type="match status" value="1"/>
</dbReference>
<evidence type="ECO:0000256" key="7">
    <source>
        <dbReference type="SAM" id="Phobius"/>
    </source>
</evidence>
<dbReference type="STRING" id="321763.SAMN04488692_11839"/>
<dbReference type="InterPro" id="IPR006043">
    <property type="entry name" value="NCS2"/>
</dbReference>
<dbReference type="GO" id="GO:0042907">
    <property type="term" value="F:xanthine transmembrane transporter activity"/>
    <property type="evidence" value="ECO:0007669"/>
    <property type="project" value="TreeGrafter"/>
</dbReference>
<proteinExistence type="inferred from homology"/>
<feature type="transmembrane region" description="Helical" evidence="7">
    <location>
        <begin position="152"/>
        <end position="169"/>
    </location>
</feature>
<feature type="transmembrane region" description="Helical" evidence="7">
    <location>
        <begin position="46"/>
        <end position="63"/>
    </location>
</feature>
<keyword evidence="9" id="KW-1185">Reference proteome</keyword>
<dbReference type="PANTHER" id="PTHR42810:SF2">
    <property type="entry name" value="PURINE PERMEASE C1399.01C-RELATED"/>
    <property type="match status" value="1"/>
</dbReference>
<dbReference type="EMBL" id="FNGO01000018">
    <property type="protein sequence ID" value="SDM14849.1"/>
    <property type="molecule type" value="Genomic_DNA"/>
</dbReference>
<feature type="transmembrane region" description="Helical" evidence="7">
    <location>
        <begin position="362"/>
        <end position="379"/>
    </location>
</feature>
<feature type="transmembrane region" description="Helical" evidence="7">
    <location>
        <begin position="216"/>
        <end position="234"/>
    </location>
</feature>
<keyword evidence="3" id="KW-0813">Transport</keyword>
<feature type="transmembrane region" description="Helical" evidence="7">
    <location>
        <begin position="126"/>
        <end position="146"/>
    </location>
</feature>
<organism evidence="8 9">
    <name type="scientific">Halarsenatibacter silvermanii</name>
    <dbReference type="NCBI Taxonomy" id="321763"/>
    <lineage>
        <taxon>Bacteria</taxon>
        <taxon>Bacillati</taxon>
        <taxon>Bacillota</taxon>
        <taxon>Clostridia</taxon>
        <taxon>Halanaerobiales</taxon>
        <taxon>Halarsenatibacteraceae</taxon>
        <taxon>Halarsenatibacter</taxon>
    </lineage>
</organism>
<feature type="transmembrane region" description="Helical" evidence="7">
    <location>
        <begin position="301"/>
        <end position="318"/>
    </location>
</feature>
<evidence type="ECO:0000313" key="8">
    <source>
        <dbReference type="EMBL" id="SDM14849.1"/>
    </source>
</evidence>
<dbReference type="NCBIfam" id="TIGR00801">
    <property type="entry name" value="ncs2"/>
    <property type="match status" value="1"/>
</dbReference>
<reference evidence="8 9" key="1">
    <citation type="submission" date="2016-10" db="EMBL/GenBank/DDBJ databases">
        <authorList>
            <person name="de Groot N.N."/>
        </authorList>
    </citation>
    <scope>NUCLEOTIDE SEQUENCE [LARGE SCALE GENOMIC DNA]</scope>
    <source>
        <strain evidence="8 9">SLAS-1</strain>
    </source>
</reference>
<dbReference type="OrthoDB" id="9779092at2"/>
<evidence type="ECO:0000256" key="5">
    <source>
        <dbReference type="ARBA" id="ARBA00022989"/>
    </source>
</evidence>
<dbReference type="InterPro" id="IPR006042">
    <property type="entry name" value="Xan_ur_permease"/>
</dbReference>
<dbReference type="Proteomes" id="UP000199476">
    <property type="component" value="Unassembled WGS sequence"/>
</dbReference>
<gene>
    <name evidence="8" type="ORF">SAMN04488692_11839</name>
</gene>
<keyword evidence="6 7" id="KW-0472">Membrane</keyword>
<feature type="transmembrane region" description="Helical" evidence="7">
    <location>
        <begin position="70"/>
        <end position="89"/>
    </location>
</feature>
<keyword evidence="5 7" id="KW-1133">Transmembrane helix</keyword>
<evidence type="ECO:0000256" key="2">
    <source>
        <dbReference type="ARBA" id="ARBA00008821"/>
    </source>
</evidence>
<dbReference type="Pfam" id="PF00860">
    <property type="entry name" value="Xan_ur_permease"/>
    <property type="match status" value="1"/>
</dbReference>
<evidence type="ECO:0000256" key="6">
    <source>
        <dbReference type="ARBA" id="ARBA00023136"/>
    </source>
</evidence>
<evidence type="ECO:0000256" key="4">
    <source>
        <dbReference type="ARBA" id="ARBA00022692"/>
    </source>
</evidence>
<feature type="transmembrane region" description="Helical" evidence="7">
    <location>
        <begin position="385"/>
        <end position="402"/>
    </location>
</feature>
<evidence type="ECO:0000256" key="1">
    <source>
        <dbReference type="ARBA" id="ARBA00004141"/>
    </source>
</evidence>
<protein>
    <submittedName>
        <fullName evidence="8">Uracil permease</fullName>
    </submittedName>
</protein>
<comment type="similarity">
    <text evidence="2">Belongs to the nucleobase:cation symporter-2 (NCS2) (TC 2.A.40) family.</text>
</comment>
<accession>A0A1G9QV11</accession>
<name>A0A1G9QV11_9FIRM</name>
<dbReference type="GO" id="GO:0005886">
    <property type="term" value="C:plasma membrane"/>
    <property type="evidence" value="ECO:0007669"/>
    <property type="project" value="TreeGrafter"/>
</dbReference>
<dbReference type="RefSeq" id="WP_089761117.1">
    <property type="nucleotide sequence ID" value="NZ_FNGO01000018.1"/>
</dbReference>